<dbReference type="InterPro" id="IPR019734">
    <property type="entry name" value="TPR_rpt"/>
</dbReference>
<dbReference type="InterPro" id="IPR011990">
    <property type="entry name" value="TPR-like_helical_dom_sf"/>
</dbReference>
<accession>A0ABS4BV79</accession>
<keyword evidence="1" id="KW-0812">Transmembrane</keyword>
<evidence type="ECO:0000313" key="3">
    <source>
        <dbReference type="Proteomes" id="UP000670776"/>
    </source>
</evidence>
<dbReference type="Pfam" id="PF13181">
    <property type="entry name" value="TPR_8"/>
    <property type="match status" value="2"/>
</dbReference>
<comment type="caution">
    <text evidence="2">The sequence shown here is derived from an EMBL/GenBank/DDBJ whole genome shotgun (WGS) entry which is preliminary data.</text>
</comment>
<dbReference type="Proteomes" id="UP000670776">
    <property type="component" value="Unassembled WGS sequence"/>
</dbReference>
<feature type="transmembrane region" description="Helical" evidence="1">
    <location>
        <begin position="86"/>
        <end position="108"/>
    </location>
</feature>
<gene>
    <name evidence="2" type="ORF">J8H85_11675</name>
</gene>
<dbReference type="Gene3D" id="1.25.40.10">
    <property type="entry name" value="Tetratricopeptide repeat domain"/>
    <property type="match status" value="1"/>
</dbReference>
<keyword evidence="1" id="KW-1133">Transmembrane helix</keyword>
<keyword evidence="3" id="KW-1185">Reference proteome</keyword>
<evidence type="ECO:0000313" key="2">
    <source>
        <dbReference type="EMBL" id="MBP0904488.1"/>
    </source>
</evidence>
<dbReference type="EMBL" id="JAGJCB010000010">
    <property type="protein sequence ID" value="MBP0904488.1"/>
    <property type="molecule type" value="Genomic_DNA"/>
</dbReference>
<dbReference type="SUPFAM" id="SSF48452">
    <property type="entry name" value="TPR-like"/>
    <property type="match status" value="1"/>
</dbReference>
<name>A0ABS4BV79_9FLAO</name>
<protein>
    <submittedName>
        <fullName evidence="2">Tetratricopeptide repeat protein</fullName>
    </submittedName>
</protein>
<dbReference type="RefSeq" id="WP_209655374.1">
    <property type="nucleotide sequence ID" value="NZ_JAGJCB010000010.1"/>
</dbReference>
<proteinExistence type="predicted"/>
<organism evidence="2 3">
    <name type="scientific">Mariniflexile gromovii</name>
    <dbReference type="NCBI Taxonomy" id="362523"/>
    <lineage>
        <taxon>Bacteria</taxon>
        <taxon>Pseudomonadati</taxon>
        <taxon>Bacteroidota</taxon>
        <taxon>Flavobacteriia</taxon>
        <taxon>Flavobacteriales</taxon>
        <taxon>Flavobacteriaceae</taxon>
        <taxon>Mariniflexile</taxon>
    </lineage>
</organism>
<keyword evidence="1" id="KW-0472">Membrane</keyword>
<reference evidence="2 3" key="1">
    <citation type="submission" date="2021-04" db="EMBL/GenBank/DDBJ databases">
        <title>Mariniflexile gromovii gen. nov., sp. nov., a gliding bacterium isolated from the sea urchin Strongylocentrotus intermedius.</title>
        <authorList>
            <person name="Ko S."/>
            <person name="Le V."/>
            <person name="Ahn C.-Y."/>
            <person name="Oh H.-M."/>
        </authorList>
    </citation>
    <scope>NUCLEOTIDE SEQUENCE [LARGE SCALE GENOMIC DNA]</scope>
    <source>
        <strain evidence="2 3">KCTC 12570</strain>
    </source>
</reference>
<sequence length="246" mass="28070">MKDNSNISQEIIEAIERYLNGTMEADELKDFNDYLKIDAEFKAQVNEYKRKFQDIEPQASNEQLEAFHDEIPKTDAPQKAPKKGRYLFFSKVAAAAAILIAIGSIWFFSESPNQKIYAKYFKPDPGLATTKNKTINFEFYDAMADYKLGNYSSAIAKWLVLGENKPEKDTLNYFIGMAHLANKNINEAIPFLEKTIETTNPDFAFLSNAYFYLGLAYIKNGNLNLAKKYLTLSKNDTSKEVLKNLD</sequence>
<evidence type="ECO:0000256" key="1">
    <source>
        <dbReference type="SAM" id="Phobius"/>
    </source>
</evidence>